<accession>A0ACA9QSY4</accession>
<evidence type="ECO:0000313" key="1">
    <source>
        <dbReference type="EMBL" id="CAG8764283.1"/>
    </source>
</evidence>
<evidence type="ECO:0000313" key="2">
    <source>
        <dbReference type="Proteomes" id="UP000789702"/>
    </source>
</evidence>
<protein>
    <submittedName>
        <fullName evidence="1">1118_t:CDS:1</fullName>
    </submittedName>
</protein>
<proteinExistence type="predicted"/>
<dbReference type="EMBL" id="CAJVPU010052965">
    <property type="protein sequence ID" value="CAG8764283.1"/>
    <property type="molecule type" value="Genomic_DNA"/>
</dbReference>
<gene>
    <name evidence="1" type="ORF">DHETER_LOCUS15469</name>
</gene>
<name>A0ACA9QSY4_9GLOM</name>
<dbReference type="Proteomes" id="UP000789702">
    <property type="component" value="Unassembled WGS sequence"/>
</dbReference>
<organism evidence="1 2">
    <name type="scientific">Dentiscutata heterogama</name>
    <dbReference type="NCBI Taxonomy" id="1316150"/>
    <lineage>
        <taxon>Eukaryota</taxon>
        <taxon>Fungi</taxon>
        <taxon>Fungi incertae sedis</taxon>
        <taxon>Mucoromycota</taxon>
        <taxon>Glomeromycotina</taxon>
        <taxon>Glomeromycetes</taxon>
        <taxon>Diversisporales</taxon>
        <taxon>Gigasporaceae</taxon>
        <taxon>Dentiscutata</taxon>
    </lineage>
</organism>
<reference evidence="1" key="1">
    <citation type="submission" date="2021-06" db="EMBL/GenBank/DDBJ databases">
        <authorList>
            <person name="Kallberg Y."/>
            <person name="Tangrot J."/>
            <person name="Rosling A."/>
        </authorList>
    </citation>
    <scope>NUCLEOTIDE SEQUENCE</scope>
    <source>
        <strain evidence="1">IL203A</strain>
    </source>
</reference>
<comment type="caution">
    <text evidence="1">The sequence shown here is derived from an EMBL/GenBank/DDBJ whole genome shotgun (WGS) entry which is preliminary data.</text>
</comment>
<feature type="non-terminal residue" evidence="1">
    <location>
        <position position="1"/>
    </location>
</feature>
<sequence length="43" mass="4583">INDEAETTTPTQTTAPVTMTTPIPNEGYGNDDTSDDNNLNLSL</sequence>
<keyword evidence="2" id="KW-1185">Reference proteome</keyword>